<keyword evidence="2 5" id="KW-0812">Transmembrane</keyword>
<evidence type="ECO:0000259" key="6">
    <source>
        <dbReference type="Pfam" id="PF00324"/>
    </source>
</evidence>
<name>B8HKW1_CYAP4</name>
<reference evidence="7" key="1">
    <citation type="submission" date="2009-01" db="EMBL/GenBank/DDBJ databases">
        <title>Complete sequence of chromosome Cyanothece sp. PCC 7425.</title>
        <authorList>
            <consortium name="US DOE Joint Genome Institute"/>
            <person name="Lucas S."/>
            <person name="Copeland A."/>
            <person name="Lapidus A."/>
            <person name="Glavina del Rio T."/>
            <person name="Dalin E."/>
            <person name="Tice H."/>
            <person name="Bruce D."/>
            <person name="Goodwin L."/>
            <person name="Pitluck S."/>
            <person name="Sims D."/>
            <person name="Meineke L."/>
            <person name="Brettin T."/>
            <person name="Detter J.C."/>
            <person name="Han C."/>
            <person name="Larimer F."/>
            <person name="Land M."/>
            <person name="Hauser L."/>
            <person name="Kyrpides N."/>
            <person name="Ovchinnikova G."/>
            <person name="Liberton M."/>
            <person name="Stoeckel J."/>
            <person name="Banerjee A."/>
            <person name="Singh A."/>
            <person name="Page L."/>
            <person name="Sato H."/>
            <person name="Zhao L."/>
            <person name="Sherman L."/>
            <person name="Pakrasi H."/>
            <person name="Richardson P."/>
        </authorList>
    </citation>
    <scope>NUCLEOTIDE SEQUENCE</scope>
    <source>
        <strain evidence="7">PCC 7425</strain>
    </source>
</reference>
<keyword evidence="4 5" id="KW-0472">Membrane</keyword>
<protein>
    <submittedName>
        <fullName evidence="7">Amino acid permease-associated region</fullName>
    </submittedName>
</protein>
<evidence type="ECO:0000256" key="2">
    <source>
        <dbReference type="ARBA" id="ARBA00022692"/>
    </source>
</evidence>
<feature type="domain" description="Amino acid permease/ SLC12A" evidence="6">
    <location>
        <begin position="27"/>
        <end position="117"/>
    </location>
</feature>
<dbReference type="GO" id="GO:0016020">
    <property type="term" value="C:membrane"/>
    <property type="evidence" value="ECO:0007669"/>
    <property type="project" value="UniProtKB-SubCell"/>
</dbReference>
<gene>
    <name evidence="7" type="ordered locus">Cyan7425_2850</name>
</gene>
<accession>B8HKW1</accession>
<organism evidence="7">
    <name type="scientific">Cyanothece sp. (strain PCC 7425 / ATCC 29141)</name>
    <dbReference type="NCBI Taxonomy" id="395961"/>
    <lineage>
        <taxon>Bacteria</taxon>
        <taxon>Bacillati</taxon>
        <taxon>Cyanobacteriota</taxon>
        <taxon>Cyanophyceae</taxon>
        <taxon>Gomontiellales</taxon>
        <taxon>Cyanothecaceae</taxon>
        <taxon>Cyanothece</taxon>
    </lineage>
</organism>
<evidence type="ECO:0000256" key="3">
    <source>
        <dbReference type="ARBA" id="ARBA00022989"/>
    </source>
</evidence>
<feature type="transmembrane region" description="Helical" evidence="5">
    <location>
        <begin position="97"/>
        <end position="123"/>
    </location>
</feature>
<dbReference type="Pfam" id="PF00324">
    <property type="entry name" value="AA_permease"/>
    <property type="match status" value="1"/>
</dbReference>
<sequence>MTTSEIQLDRSAHGLKPNCLSFREVVAQSFAVIAPTTIPASNLGLIVALAGNGTWLSFVIGLVGLVLVSININQFASRSASPGSLYTYIVKGLGPTAGVICGWSLVLAYLFTGMSVLCGFANFSDMLLAPLQLK</sequence>
<comment type="subcellular location">
    <subcellularLocation>
        <location evidence="1">Membrane</location>
        <topology evidence="1">Multi-pass membrane protein</topology>
    </subcellularLocation>
</comment>
<feature type="transmembrane region" description="Helical" evidence="5">
    <location>
        <begin position="25"/>
        <end position="49"/>
    </location>
</feature>
<keyword evidence="3 5" id="KW-1133">Transmembrane helix</keyword>
<dbReference type="STRING" id="395961.Cyan7425_2850"/>
<proteinExistence type="predicted"/>
<dbReference type="InterPro" id="IPR004841">
    <property type="entry name" value="AA-permease/SLC12A_dom"/>
</dbReference>
<evidence type="ECO:0000256" key="5">
    <source>
        <dbReference type="SAM" id="Phobius"/>
    </source>
</evidence>
<dbReference type="EMBL" id="CP001344">
    <property type="protein sequence ID" value="ACL45193.1"/>
    <property type="molecule type" value="Genomic_DNA"/>
</dbReference>
<dbReference type="KEGG" id="cyn:Cyan7425_2850"/>
<dbReference type="AlphaFoldDB" id="B8HKW1"/>
<feature type="transmembrane region" description="Helical" evidence="5">
    <location>
        <begin position="55"/>
        <end position="76"/>
    </location>
</feature>
<evidence type="ECO:0000256" key="4">
    <source>
        <dbReference type="ARBA" id="ARBA00023136"/>
    </source>
</evidence>
<dbReference type="GO" id="GO:0055085">
    <property type="term" value="P:transmembrane transport"/>
    <property type="evidence" value="ECO:0007669"/>
    <property type="project" value="InterPro"/>
</dbReference>
<dbReference type="HOGENOM" id="CLU_1892748_0_0_3"/>
<dbReference type="Gene3D" id="1.20.1740.10">
    <property type="entry name" value="Amino acid/polyamine transporter I"/>
    <property type="match status" value="1"/>
</dbReference>
<dbReference type="eggNOG" id="COG0531">
    <property type="taxonomic scope" value="Bacteria"/>
</dbReference>
<evidence type="ECO:0000256" key="1">
    <source>
        <dbReference type="ARBA" id="ARBA00004141"/>
    </source>
</evidence>
<evidence type="ECO:0000313" key="7">
    <source>
        <dbReference type="EMBL" id="ACL45193.1"/>
    </source>
</evidence>